<gene>
    <name evidence="1" type="ORF">SCLCIDRAFT_1040463</name>
</gene>
<dbReference type="Proteomes" id="UP000053989">
    <property type="component" value="Unassembled WGS sequence"/>
</dbReference>
<accession>A0A0C3DSH9</accession>
<organism evidence="1 2">
    <name type="scientific">Scleroderma citrinum Foug A</name>
    <dbReference type="NCBI Taxonomy" id="1036808"/>
    <lineage>
        <taxon>Eukaryota</taxon>
        <taxon>Fungi</taxon>
        <taxon>Dikarya</taxon>
        <taxon>Basidiomycota</taxon>
        <taxon>Agaricomycotina</taxon>
        <taxon>Agaricomycetes</taxon>
        <taxon>Agaricomycetidae</taxon>
        <taxon>Boletales</taxon>
        <taxon>Sclerodermatineae</taxon>
        <taxon>Sclerodermataceae</taxon>
        <taxon>Scleroderma</taxon>
    </lineage>
</organism>
<protein>
    <submittedName>
        <fullName evidence="1">Uncharacterized protein</fullName>
    </submittedName>
</protein>
<proteinExistence type="predicted"/>
<dbReference type="InParanoid" id="A0A0C3DSH9"/>
<dbReference type="AlphaFoldDB" id="A0A0C3DSH9"/>
<reference evidence="1 2" key="1">
    <citation type="submission" date="2014-04" db="EMBL/GenBank/DDBJ databases">
        <authorList>
            <consortium name="DOE Joint Genome Institute"/>
            <person name="Kuo A."/>
            <person name="Kohler A."/>
            <person name="Nagy L.G."/>
            <person name="Floudas D."/>
            <person name="Copeland A."/>
            <person name="Barry K.W."/>
            <person name="Cichocki N."/>
            <person name="Veneault-Fourrey C."/>
            <person name="LaButti K."/>
            <person name="Lindquist E.A."/>
            <person name="Lipzen A."/>
            <person name="Lundell T."/>
            <person name="Morin E."/>
            <person name="Murat C."/>
            <person name="Sun H."/>
            <person name="Tunlid A."/>
            <person name="Henrissat B."/>
            <person name="Grigoriev I.V."/>
            <person name="Hibbett D.S."/>
            <person name="Martin F."/>
            <person name="Nordberg H.P."/>
            <person name="Cantor M.N."/>
            <person name="Hua S.X."/>
        </authorList>
    </citation>
    <scope>NUCLEOTIDE SEQUENCE [LARGE SCALE GENOMIC DNA]</scope>
    <source>
        <strain evidence="1 2">Foug A</strain>
    </source>
</reference>
<evidence type="ECO:0000313" key="2">
    <source>
        <dbReference type="Proteomes" id="UP000053989"/>
    </source>
</evidence>
<evidence type="ECO:0000313" key="1">
    <source>
        <dbReference type="EMBL" id="KIM59124.1"/>
    </source>
</evidence>
<dbReference type="EMBL" id="KN822077">
    <property type="protein sequence ID" value="KIM59124.1"/>
    <property type="molecule type" value="Genomic_DNA"/>
</dbReference>
<reference evidence="2" key="2">
    <citation type="submission" date="2015-01" db="EMBL/GenBank/DDBJ databases">
        <title>Evolutionary Origins and Diversification of the Mycorrhizal Mutualists.</title>
        <authorList>
            <consortium name="DOE Joint Genome Institute"/>
            <consortium name="Mycorrhizal Genomics Consortium"/>
            <person name="Kohler A."/>
            <person name="Kuo A."/>
            <person name="Nagy L.G."/>
            <person name="Floudas D."/>
            <person name="Copeland A."/>
            <person name="Barry K.W."/>
            <person name="Cichocki N."/>
            <person name="Veneault-Fourrey C."/>
            <person name="LaButti K."/>
            <person name="Lindquist E.A."/>
            <person name="Lipzen A."/>
            <person name="Lundell T."/>
            <person name="Morin E."/>
            <person name="Murat C."/>
            <person name="Riley R."/>
            <person name="Ohm R."/>
            <person name="Sun H."/>
            <person name="Tunlid A."/>
            <person name="Henrissat B."/>
            <person name="Grigoriev I.V."/>
            <person name="Hibbett D.S."/>
            <person name="Martin F."/>
        </authorList>
    </citation>
    <scope>NUCLEOTIDE SEQUENCE [LARGE SCALE GENOMIC DNA]</scope>
    <source>
        <strain evidence="2">Foug A</strain>
    </source>
</reference>
<dbReference type="HOGENOM" id="CLU_2159911_0_0_1"/>
<keyword evidence="2" id="KW-1185">Reference proteome</keyword>
<sequence length="111" mass="12609">MVLRGISSSVRRYEHYYMLTVGVHLFMQPIPVPPSCVIALPCIDLGPPSRDQRPGSCRRLPIPQSKLMHLIISDLPKEQQAQTNIVENIRRVWDVTPGDAPTVPRIVYMYS</sequence>
<name>A0A0C3DSH9_9AGAM</name>